<evidence type="ECO:0000256" key="3">
    <source>
        <dbReference type="ARBA" id="ARBA00023163"/>
    </source>
</evidence>
<gene>
    <name evidence="7" type="ORF">AARAC_005280</name>
</gene>
<dbReference type="CDD" id="cd00067">
    <property type="entry name" value="GAL4"/>
    <property type="match status" value="1"/>
</dbReference>
<keyword evidence="2" id="KW-0238">DNA-binding</keyword>
<dbReference type="InterPro" id="IPR001138">
    <property type="entry name" value="Zn2Cys6_DnaBD"/>
</dbReference>
<dbReference type="PROSITE" id="PS50048">
    <property type="entry name" value="ZN2_CY6_FUNGAL_2"/>
    <property type="match status" value="1"/>
</dbReference>
<evidence type="ECO:0000256" key="2">
    <source>
        <dbReference type="ARBA" id="ARBA00023125"/>
    </source>
</evidence>
<dbReference type="GO" id="GO:0008270">
    <property type="term" value="F:zinc ion binding"/>
    <property type="evidence" value="ECO:0007669"/>
    <property type="project" value="InterPro"/>
</dbReference>
<evidence type="ECO:0000313" key="7">
    <source>
        <dbReference type="EMBL" id="PIG81179.1"/>
    </source>
</evidence>
<comment type="caution">
    <text evidence="7">The sequence shown here is derived from an EMBL/GenBank/DDBJ whole genome shotgun (WGS) entry which is preliminary data.</text>
</comment>
<keyword evidence="4" id="KW-0539">Nucleus</keyword>
<feature type="non-terminal residue" evidence="7">
    <location>
        <position position="1"/>
    </location>
</feature>
<evidence type="ECO:0000256" key="1">
    <source>
        <dbReference type="ARBA" id="ARBA00023015"/>
    </source>
</evidence>
<dbReference type="GO" id="GO:0003677">
    <property type="term" value="F:DNA binding"/>
    <property type="evidence" value="ECO:0007669"/>
    <property type="project" value="UniProtKB-KW"/>
</dbReference>
<keyword evidence="3" id="KW-0804">Transcription</keyword>
<dbReference type="Gene3D" id="4.10.240.10">
    <property type="entry name" value="Zn(2)-C6 fungal-type DNA-binding domain"/>
    <property type="match status" value="1"/>
</dbReference>
<feature type="domain" description="Zn(2)-C6 fungal-type" evidence="6">
    <location>
        <begin position="24"/>
        <end position="54"/>
    </location>
</feature>
<dbReference type="AlphaFoldDB" id="A0A2G7FKX1"/>
<feature type="compositionally biased region" description="Low complexity" evidence="5">
    <location>
        <begin position="68"/>
        <end position="78"/>
    </location>
</feature>
<name>A0A2G7FKX1_9EURO</name>
<dbReference type="Pfam" id="PF00172">
    <property type="entry name" value="Zn_clus"/>
    <property type="match status" value="1"/>
</dbReference>
<keyword evidence="8" id="KW-1185">Reference proteome</keyword>
<dbReference type="InterPro" id="IPR053157">
    <property type="entry name" value="Sterol_Uptake_Regulator"/>
</dbReference>
<proteinExistence type="predicted"/>
<dbReference type="PROSITE" id="PS00463">
    <property type="entry name" value="ZN2_CY6_FUNGAL_1"/>
    <property type="match status" value="1"/>
</dbReference>
<dbReference type="Proteomes" id="UP000231358">
    <property type="component" value="Unassembled WGS sequence"/>
</dbReference>
<evidence type="ECO:0000259" key="6">
    <source>
        <dbReference type="PROSITE" id="PS50048"/>
    </source>
</evidence>
<dbReference type="STRING" id="656916.A0A2G7FKX1"/>
<accession>A0A2G7FKX1</accession>
<dbReference type="PANTHER" id="PTHR47784">
    <property type="entry name" value="STEROL UPTAKE CONTROL PROTEIN 2"/>
    <property type="match status" value="1"/>
</dbReference>
<sequence>FFEGCGSSTTIIMPHRTHKKSRNGCLECKRRHIKCDEKRPTCTNCTTSERFCEYADIFLSATRSRTNSSPASSPAVAATRDQPSDVSSPRSNSVLQDAPVNMLHIQLLHHLMTETRNTFHENFNEAISSPEILQICMSSPYLMNELLALSALHLSTLHPAEQEFYRHHAAQLQTHALTNLNGMELEVNQETCVPLFLFAGLLNMHLLYDVLINKDQGFDHFLDQLVSSFQLHRGIRAITKDSWGMLRESPLKPLILDGEKRFSKITGLDPECTKLLALIKAAKLGPSITNTYKQAIESLQHAMVACSYGTPGASISEITAWPILVSPEYIDLLSMRCPEALAVLAYYAACLHTRRDVWGFGDGGRFLIESIITCLGPDWAEWLDWPARALGNNHQELATS</sequence>
<dbReference type="EMBL" id="NEXV01000570">
    <property type="protein sequence ID" value="PIG81179.1"/>
    <property type="molecule type" value="Genomic_DNA"/>
</dbReference>
<feature type="compositionally biased region" description="Polar residues" evidence="5">
    <location>
        <begin position="84"/>
        <end position="93"/>
    </location>
</feature>
<organism evidence="7 8">
    <name type="scientific">Aspergillus arachidicola</name>
    <dbReference type="NCBI Taxonomy" id="656916"/>
    <lineage>
        <taxon>Eukaryota</taxon>
        <taxon>Fungi</taxon>
        <taxon>Dikarya</taxon>
        <taxon>Ascomycota</taxon>
        <taxon>Pezizomycotina</taxon>
        <taxon>Eurotiomycetes</taxon>
        <taxon>Eurotiomycetidae</taxon>
        <taxon>Eurotiales</taxon>
        <taxon>Aspergillaceae</taxon>
        <taxon>Aspergillus</taxon>
        <taxon>Aspergillus subgen. Circumdati</taxon>
    </lineage>
</organism>
<protein>
    <submittedName>
        <fullName evidence="7">C6 finger domain protein</fullName>
    </submittedName>
</protein>
<keyword evidence="1" id="KW-0805">Transcription regulation</keyword>
<dbReference type="InterPro" id="IPR036864">
    <property type="entry name" value="Zn2-C6_fun-type_DNA-bd_sf"/>
</dbReference>
<dbReference type="PANTHER" id="PTHR47784:SF4">
    <property type="entry name" value="ZN(II)2CYS6 TRANSCRIPTION FACTOR (EUROFUNG)"/>
    <property type="match status" value="1"/>
</dbReference>
<evidence type="ECO:0000256" key="4">
    <source>
        <dbReference type="ARBA" id="ARBA00023242"/>
    </source>
</evidence>
<dbReference type="SMART" id="SM00066">
    <property type="entry name" value="GAL4"/>
    <property type="match status" value="1"/>
</dbReference>
<feature type="region of interest" description="Disordered" evidence="5">
    <location>
        <begin position="64"/>
        <end position="93"/>
    </location>
</feature>
<evidence type="ECO:0000256" key="5">
    <source>
        <dbReference type="SAM" id="MobiDB-lite"/>
    </source>
</evidence>
<reference evidence="7 8" key="1">
    <citation type="submission" date="2017-05" db="EMBL/GenBank/DDBJ databases">
        <title>Genome sequence for an aflatoxigenic pathogen of Argentinian peanut, Aspergillus arachidicola.</title>
        <authorList>
            <person name="Moore G."/>
            <person name="Beltz S.B."/>
            <person name="Mack B.M."/>
        </authorList>
    </citation>
    <scope>NUCLEOTIDE SEQUENCE [LARGE SCALE GENOMIC DNA]</scope>
    <source>
        <strain evidence="7 8">CBS 117610</strain>
    </source>
</reference>
<dbReference type="SUPFAM" id="SSF57701">
    <property type="entry name" value="Zn2/Cys6 DNA-binding domain"/>
    <property type="match status" value="1"/>
</dbReference>
<dbReference type="GO" id="GO:0001228">
    <property type="term" value="F:DNA-binding transcription activator activity, RNA polymerase II-specific"/>
    <property type="evidence" value="ECO:0007669"/>
    <property type="project" value="TreeGrafter"/>
</dbReference>
<evidence type="ECO:0000313" key="8">
    <source>
        <dbReference type="Proteomes" id="UP000231358"/>
    </source>
</evidence>